<dbReference type="AlphaFoldDB" id="W0V3C3"/>
<dbReference type="Proteomes" id="UP000027604">
    <property type="component" value="Chromosome I"/>
</dbReference>
<dbReference type="STRING" id="1349767.GJA_1734"/>
<dbReference type="KEGG" id="jag:GJA_1734"/>
<dbReference type="HOGENOM" id="CLU_088228_1_0_4"/>
<feature type="domain" description="Ferric siderophore reductase C-terminal" evidence="2">
    <location>
        <begin position="223"/>
        <end position="240"/>
    </location>
</feature>
<evidence type="ECO:0000313" key="4">
    <source>
        <dbReference type="Proteomes" id="UP000027604"/>
    </source>
</evidence>
<proteinExistence type="predicted"/>
<reference evidence="3 4" key="1">
    <citation type="journal article" date="2015" name="Genome Announc.">
        <title>Genome Sequence of Mushroom Soft-Rot Pathogen Janthinobacterium agaricidamnosum.</title>
        <authorList>
            <person name="Graupner K."/>
            <person name="Lackner G."/>
            <person name="Hertweck C."/>
        </authorList>
    </citation>
    <scope>NUCLEOTIDE SEQUENCE [LARGE SCALE GENOMIC DNA]</scope>
    <source>
        <strain evidence="4">NBRC 102515 / DSM 9628</strain>
    </source>
</reference>
<dbReference type="Pfam" id="PF06276">
    <property type="entry name" value="FhuF"/>
    <property type="match status" value="1"/>
</dbReference>
<dbReference type="InterPro" id="IPR024726">
    <property type="entry name" value="FhuF_C"/>
</dbReference>
<dbReference type="eggNOG" id="COG4114">
    <property type="taxonomic scope" value="Bacteria"/>
</dbReference>
<dbReference type="GO" id="GO:0051537">
    <property type="term" value="F:2 iron, 2 sulfur cluster binding"/>
    <property type="evidence" value="ECO:0007669"/>
    <property type="project" value="InterPro"/>
</dbReference>
<protein>
    <submittedName>
        <fullName evidence="3">Ferric iron reductase protein FhuF</fullName>
    </submittedName>
</protein>
<name>W0V3C3_9BURK</name>
<dbReference type="InterPro" id="IPR008090">
    <property type="entry name" value="Fe_iron_reduct"/>
</dbReference>
<accession>W0V3C3</accession>
<sequence>MIALLEPLFQGPWRPYGSTLSCGPPAPHGLAVSRLLDEPGLLDRLLRGHARRLGTDDLRPAASSWSNAYLEALLPPVAAAATLLHHLFPATAADMALTLDQHGAPAAFHIATLGARQAGAGAHRRYHALLDGHLAPLFAQLRRRSGVPEKILWGNVARLLDNLLREAAALPGAAGAMAASDSAALLDEPQRPDGSRNPLYTRPRRVLLARPGGQQCVTLHRQCCLYYLLPGEGYCGRCPLDPQYRGLKAAAPGA</sequence>
<organism evidence="3 4">
    <name type="scientific">Janthinobacterium agaricidamnosum NBRC 102515 = DSM 9628</name>
    <dbReference type="NCBI Taxonomy" id="1349767"/>
    <lineage>
        <taxon>Bacteria</taxon>
        <taxon>Pseudomonadati</taxon>
        <taxon>Pseudomonadota</taxon>
        <taxon>Betaproteobacteria</taxon>
        <taxon>Burkholderiales</taxon>
        <taxon>Oxalobacteraceae</taxon>
        <taxon>Janthinobacterium</taxon>
    </lineage>
</organism>
<dbReference type="OrthoDB" id="8993954at2"/>
<keyword evidence="4" id="KW-1185">Reference proteome</keyword>
<dbReference type="PATRIC" id="fig|1349767.4.peg.3410"/>
<dbReference type="EMBL" id="HG322949">
    <property type="protein sequence ID" value="CDG82371.1"/>
    <property type="molecule type" value="Genomic_DNA"/>
</dbReference>
<evidence type="ECO:0000313" key="3">
    <source>
        <dbReference type="EMBL" id="CDG82371.1"/>
    </source>
</evidence>
<dbReference type="GO" id="GO:0003824">
    <property type="term" value="F:catalytic activity"/>
    <property type="evidence" value="ECO:0007669"/>
    <property type="project" value="UniProtKB-ARBA"/>
</dbReference>
<dbReference type="InterPro" id="IPR022770">
    <property type="entry name" value="IucA/IucC-like_C"/>
</dbReference>
<dbReference type="RefSeq" id="WP_038490812.1">
    <property type="nucleotide sequence ID" value="NZ_BCTH01000005.1"/>
</dbReference>
<evidence type="ECO:0000259" key="2">
    <source>
        <dbReference type="Pfam" id="PF11575"/>
    </source>
</evidence>
<dbReference type="NCBIfam" id="TIGR03951">
    <property type="entry name" value="Fe_III_red_FhuF"/>
    <property type="match status" value="1"/>
</dbReference>
<gene>
    <name evidence="3" type="primary">fhuF</name>
    <name evidence="3" type="ORF">GJA_1734</name>
</gene>
<feature type="domain" description="Aerobactin siderophore biosynthesis IucA/IucC-like C-terminal" evidence="1">
    <location>
        <begin position="63"/>
        <end position="203"/>
    </location>
</feature>
<dbReference type="Pfam" id="PF11575">
    <property type="entry name" value="FhuF_C"/>
    <property type="match status" value="1"/>
</dbReference>
<evidence type="ECO:0000259" key="1">
    <source>
        <dbReference type="Pfam" id="PF06276"/>
    </source>
</evidence>